<evidence type="ECO:0000313" key="11">
    <source>
        <dbReference type="EMBL" id="MBO0663690.1"/>
    </source>
</evidence>
<dbReference type="InterPro" id="IPR005467">
    <property type="entry name" value="His_kinase_dom"/>
</dbReference>
<organism evidence="11 12">
    <name type="scientific">Jiella flava</name>
    <dbReference type="NCBI Taxonomy" id="2816857"/>
    <lineage>
        <taxon>Bacteria</taxon>
        <taxon>Pseudomonadati</taxon>
        <taxon>Pseudomonadota</taxon>
        <taxon>Alphaproteobacteria</taxon>
        <taxon>Hyphomicrobiales</taxon>
        <taxon>Aurantimonadaceae</taxon>
        <taxon>Jiella</taxon>
    </lineage>
</organism>
<reference evidence="11" key="1">
    <citation type="submission" date="2021-03" db="EMBL/GenBank/DDBJ databases">
        <title>Whole genome sequence of Jiella sp. CQZ9-1.</title>
        <authorList>
            <person name="Tuo L."/>
        </authorList>
    </citation>
    <scope>NUCLEOTIDE SEQUENCE</scope>
    <source>
        <strain evidence="11">CQZ9-1</strain>
    </source>
</reference>
<dbReference type="SUPFAM" id="SSF47384">
    <property type="entry name" value="Homodimeric domain of signal transducing histidine kinase"/>
    <property type="match status" value="1"/>
</dbReference>
<evidence type="ECO:0000313" key="12">
    <source>
        <dbReference type="Proteomes" id="UP000664122"/>
    </source>
</evidence>
<dbReference type="Proteomes" id="UP000664122">
    <property type="component" value="Unassembled WGS sequence"/>
</dbReference>
<dbReference type="CDD" id="cd00082">
    <property type="entry name" value="HisKA"/>
    <property type="match status" value="1"/>
</dbReference>
<comment type="subcellular location">
    <subcellularLocation>
        <location evidence="2">Membrane</location>
    </subcellularLocation>
</comment>
<dbReference type="SUPFAM" id="SSF55874">
    <property type="entry name" value="ATPase domain of HSP90 chaperone/DNA topoisomerase II/histidine kinase"/>
    <property type="match status" value="1"/>
</dbReference>
<dbReference type="EMBL" id="JAFMPP010000012">
    <property type="protein sequence ID" value="MBO0663690.1"/>
    <property type="molecule type" value="Genomic_DNA"/>
</dbReference>
<evidence type="ECO:0000256" key="1">
    <source>
        <dbReference type="ARBA" id="ARBA00000085"/>
    </source>
</evidence>
<name>A0A939FY59_9HYPH</name>
<dbReference type="InterPro" id="IPR036097">
    <property type="entry name" value="HisK_dim/P_sf"/>
</dbReference>
<dbReference type="PROSITE" id="PS50885">
    <property type="entry name" value="HAMP"/>
    <property type="match status" value="1"/>
</dbReference>
<dbReference type="PROSITE" id="PS50109">
    <property type="entry name" value="HIS_KIN"/>
    <property type="match status" value="1"/>
</dbReference>
<dbReference type="RefSeq" id="WP_207258577.1">
    <property type="nucleotide sequence ID" value="NZ_JAFMPP010000012.1"/>
</dbReference>
<dbReference type="SMART" id="SM00388">
    <property type="entry name" value="HisKA"/>
    <property type="match status" value="1"/>
</dbReference>
<comment type="catalytic activity">
    <reaction evidence="1">
        <text>ATP + protein L-histidine = ADP + protein N-phospho-L-histidine.</text>
        <dbReference type="EC" id="2.7.13.3"/>
    </reaction>
</comment>
<sequence>MMAGKDTTIFRLSITRKVFLVGAIPIVLAVALGIAATVLFDRADHARRGALTVSNVFRHVVSAMSAQTDFIQAEPMERSTHLGSFLANAGAASAGLGELDRTVSDPDQRDAITATINALNRFRTAMGELETVIAASDRRTRRMNNQLGRLRALVEAVRARGSETSNAAAGPQRQNIASALQAINPPTPAKAQDVAVQTILLADKSEEAMRRHKLAAIADLAASSGRLRRAIGDLLVAASQRSGMLEALDSWQRELTGARADFAIQNAILRRMVAASNGMVFEVSNLNASLSRHAEAAGDKARQILAFSAAIGLAVAVVFGLVVAGSITRPLKRLEQDMRVRAAEPAKGALPEAERSDEIGRMARATNHFLAELQKREGALRRAKDETDTTLAKLKRTQSELLQREKLASLGQLVAGIAHEINTPLGVALTTATVMRQETEKFGQATAEGKVTRQAFDDFIARTGEGARLVNANLDRAAELVASFKQVAADQASGERRAFMMSDFLDDLFRSLGPMRRRFSHRMTVDCAPDIVMISYPGALSQVLTNLLTNAYAHGFAPGDSGTVSVKVEPKGADRVAITFCDDGRGIAAEHQARIFDPFFTTGRGSGSTGLGLHIIYNLVTGMLSGSIKVDSTVGKGTCFTIDIPRERPETETAARHADAIAGGRSDLTPDRRLESRPARG</sequence>
<dbReference type="InterPro" id="IPR036890">
    <property type="entry name" value="HATPase_C_sf"/>
</dbReference>
<evidence type="ECO:0000259" key="10">
    <source>
        <dbReference type="PROSITE" id="PS50885"/>
    </source>
</evidence>
<feature type="transmembrane region" description="Helical" evidence="8">
    <location>
        <begin position="304"/>
        <end position="327"/>
    </location>
</feature>
<keyword evidence="8" id="KW-1133">Transmembrane helix</keyword>
<dbReference type="PANTHER" id="PTHR43065">
    <property type="entry name" value="SENSOR HISTIDINE KINASE"/>
    <property type="match status" value="1"/>
</dbReference>
<feature type="compositionally biased region" description="Basic and acidic residues" evidence="7">
    <location>
        <begin position="647"/>
        <end position="659"/>
    </location>
</feature>
<feature type="compositionally biased region" description="Basic and acidic residues" evidence="7">
    <location>
        <begin position="668"/>
        <end position="681"/>
    </location>
</feature>
<feature type="domain" description="Histidine kinase" evidence="9">
    <location>
        <begin position="416"/>
        <end position="648"/>
    </location>
</feature>
<feature type="transmembrane region" description="Helical" evidence="8">
    <location>
        <begin position="20"/>
        <end position="40"/>
    </location>
</feature>
<dbReference type="PRINTS" id="PR00344">
    <property type="entry name" value="BCTRLSENSOR"/>
</dbReference>
<dbReference type="InterPro" id="IPR004358">
    <property type="entry name" value="Sig_transdc_His_kin-like_C"/>
</dbReference>
<comment type="caution">
    <text evidence="11">The sequence shown here is derived from an EMBL/GenBank/DDBJ whole genome shotgun (WGS) entry which is preliminary data.</text>
</comment>
<dbReference type="GO" id="GO:0000155">
    <property type="term" value="F:phosphorelay sensor kinase activity"/>
    <property type="evidence" value="ECO:0007669"/>
    <property type="project" value="InterPro"/>
</dbReference>
<evidence type="ECO:0000256" key="8">
    <source>
        <dbReference type="SAM" id="Phobius"/>
    </source>
</evidence>
<keyword evidence="6 11" id="KW-0418">Kinase</keyword>
<keyword evidence="8" id="KW-0812">Transmembrane</keyword>
<dbReference type="SUPFAM" id="SSF158472">
    <property type="entry name" value="HAMP domain-like"/>
    <property type="match status" value="1"/>
</dbReference>
<feature type="region of interest" description="Disordered" evidence="7">
    <location>
        <begin position="647"/>
        <end position="681"/>
    </location>
</feature>
<protein>
    <recommendedName>
        <fullName evidence="3">histidine kinase</fullName>
        <ecNumber evidence="3">2.7.13.3</ecNumber>
    </recommendedName>
</protein>
<evidence type="ECO:0000259" key="9">
    <source>
        <dbReference type="PROSITE" id="PS50109"/>
    </source>
</evidence>
<keyword evidence="8" id="KW-0472">Membrane</keyword>
<keyword evidence="4" id="KW-0597">Phosphoprotein</keyword>
<evidence type="ECO:0000256" key="2">
    <source>
        <dbReference type="ARBA" id="ARBA00004370"/>
    </source>
</evidence>
<dbReference type="EC" id="2.7.13.3" evidence="3"/>
<evidence type="ECO:0000256" key="4">
    <source>
        <dbReference type="ARBA" id="ARBA00022553"/>
    </source>
</evidence>
<dbReference type="Pfam" id="PF02518">
    <property type="entry name" value="HATPase_c"/>
    <property type="match status" value="1"/>
</dbReference>
<accession>A0A939FY59</accession>
<evidence type="ECO:0000256" key="3">
    <source>
        <dbReference type="ARBA" id="ARBA00012438"/>
    </source>
</evidence>
<dbReference type="PANTHER" id="PTHR43065:SF47">
    <property type="match status" value="1"/>
</dbReference>
<gene>
    <name evidence="11" type="ORF">J1C48_13960</name>
</gene>
<evidence type="ECO:0000256" key="6">
    <source>
        <dbReference type="ARBA" id="ARBA00022777"/>
    </source>
</evidence>
<dbReference type="GO" id="GO:0016020">
    <property type="term" value="C:membrane"/>
    <property type="evidence" value="ECO:0007669"/>
    <property type="project" value="UniProtKB-SubCell"/>
</dbReference>
<dbReference type="InterPro" id="IPR003594">
    <property type="entry name" value="HATPase_dom"/>
</dbReference>
<keyword evidence="12" id="KW-1185">Reference proteome</keyword>
<dbReference type="Gene3D" id="1.10.287.130">
    <property type="match status" value="1"/>
</dbReference>
<dbReference type="SMART" id="SM00387">
    <property type="entry name" value="HATPase_c"/>
    <property type="match status" value="1"/>
</dbReference>
<dbReference type="Gene3D" id="6.10.340.10">
    <property type="match status" value="1"/>
</dbReference>
<evidence type="ECO:0000256" key="7">
    <source>
        <dbReference type="SAM" id="MobiDB-lite"/>
    </source>
</evidence>
<dbReference type="AlphaFoldDB" id="A0A939FY59"/>
<dbReference type="InterPro" id="IPR003660">
    <property type="entry name" value="HAMP_dom"/>
</dbReference>
<evidence type="ECO:0000256" key="5">
    <source>
        <dbReference type="ARBA" id="ARBA00022679"/>
    </source>
</evidence>
<dbReference type="Gene3D" id="3.30.565.10">
    <property type="entry name" value="Histidine kinase-like ATPase, C-terminal domain"/>
    <property type="match status" value="1"/>
</dbReference>
<feature type="domain" description="HAMP" evidence="10">
    <location>
        <begin position="325"/>
        <end position="378"/>
    </location>
</feature>
<keyword evidence="5" id="KW-0808">Transferase</keyword>
<proteinExistence type="predicted"/>
<dbReference type="InterPro" id="IPR003661">
    <property type="entry name" value="HisK_dim/P_dom"/>
</dbReference>